<organism evidence="2 3">
    <name type="scientific">Thermoproteota archaeon</name>
    <dbReference type="NCBI Taxonomy" id="2056631"/>
    <lineage>
        <taxon>Archaea</taxon>
        <taxon>Thermoproteota</taxon>
    </lineage>
</organism>
<accession>A0A497EPK6</accession>
<name>A0A497EPK6_9CREN</name>
<evidence type="ECO:0000313" key="4">
    <source>
        <dbReference type="Proteomes" id="UP000278475"/>
    </source>
</evidence>
<dbReference type="AlphaFoldDB" id="A0A497EPK6"/>
<evidence type="ECO:0000313" key="1">
    <source>
        <dbReference type="EMBL" id="RLE48725.1"/>
    </source>
</evidence>
<reference evidence="3 4" key="1">
    <citation type="submission" date="2018-06" db="EMBL/GenBank/DDBJ databases">
        <title>Extensive metabolic versatility and redundancy in microbially diverse, dynamic hydrothermal sediments.</title>
        <authorList>
            <person name="Dombrowski N."/>
            <person name="Teske A."/>
            <person name="Baker B.J."/>
        </authorList>
    </citation>
    <scope>NUCLEOTIDE SEQUENCE [LARGE SCALE GENOMIC DNA]</scope>
    <source>
        <strain evidence="2">B34_G17</strain>
        <strain evidence="1">B66_G16</strain>
    </source>
</reference>
<gene>
    <name evidence="1" type="ORF">DRJ31_06600</name>
    <name evidence="2" type="ORF">DRJ33_08415</name>
</gene>
<comment type="caution">
    <text evidence="2">The sequence shown here is derived from an EMBL/GenBank/DDBJ whole genome shotgun (WGS) entry which is preliminary data.</text>
</comment>
<evidence type="ECO:0000313" key="2">
    <source>
        <dbReference type="EMBL" id="RLE49283.1"/>
    </source>
</evidence>
<evidence type="ECO:0000313" key="3">
    <source>
        <dbReference type="Proteomes" id="UP000272051"/>
    </source>
</evidence>
<dbReference type="EMBL" id="QMQV01000061">
    <property type="protein sequence ID" value="RLE48725.1"/>
    <property type="molecule type" value="Genomic_DNA"/>
</dbReference>
<protein>
    <submittedName>
        <fullName evidence="2">Uncharacterized protein</fullName>
    </submittedName>
</protein>
<dbReference type="EMBL" id="QMQX01000219">
    <property type="protein sequence ID" value="RLE49283.1"/>
    <property type="molecule type" value="Genomic_DNA"/>
</dbReference>
<proteinExistence type="predicted"/>
<dbReference type="Proteomes" id="UP000278475">
    <property type="component" value="Unassembled WGS sequence"/>
</dbReference>
<sequence>MVELQKVGEYLYATLYDPLRGRPRRFYLGKLPSEPLTRATFLMYLESMLRSSKLSLHQEILADYLKMMDSETRMTCEECAMGWAVNAYKELEEMSREAHSTFQAKS</sequence>
<dbReference type="Proteomes" id="UP000272051">
    <property type="component" value="Unassembled WGS sequence"/>
</dbReference>